<keyword evidence="2" id="KW-1185">Reference proteome</keyword>
<name>A0AAV0JTT1_9ROSI</name>
<dbReference type="EMBL" id="CAMGYJ010000005">
    <property type="protein sequence ID" value="CAI0412983.1"/>
    <property type="molecule type" value="Genomic_DNA"/>
</dbReference>
<evidence type="ECO:0000313" key="1">
    <source>
        <dbReference type="EMBL" id="CAI0412983.1"/>
    </source>
</evidence>
<dbReference type="Proteomes" id="UP001154282">
    <property type="component" value="Unassembled WGS sequence"/>
</dbReference>
<proteinExistence type="predicted"/>
<accession>A0AAV0JTT1</accession>
<organism evidence="1 2">
    <name type="scientific">Linum tenue</name>
    <dbReference type="NCBI Taxonomy" id="586396"/>
    <lineage>
        <taxon>Eukaryota</taxon>
        <taxon>Viridiplantae</taxon>
        <taxon>Streptophyta</taxon>
        <taxon>Embryophyta</taxon>
        <taxon>Tracheophyta</taxon>
        <taxon>Spermatophyta</taxon>
        <taxon>Magnoliopsida</taxon>
        <taxon>eudicotyledons</taxon>
        <taxon>Gunneridae</taxon>
        <taxon>Pentapetalae</taxon>
        <taxon>rosids</taxon>
        <taxon>fabids</taxon>
        <taxon>Malpighiales</taxon>
        <taxon>Linaceae</taxon>
        <taxon>Linum</taxon>
    </lineage>
</organism>
<comment type="caution">
    <text evidence="1">The sequence shown here is derived from an EMBL/GenBank/DDBJ whole genome shotgun (WGS) entry which is preliminary data.</text>
</comment>
<evidence type="ECO:0000313" key="2">
    <source>
        <dbReference type="Proteomes" id="UP001154282"/>
    </source>
</evidence>
<sequence>MGKGNVHKKPLSSAALAKIIPPSMLPINPLDQPLAKVKLEKLESSQKKRKKNSKDSDELSISHLKARVSKSKVVVKKLF</sequence>
<protein>
    <submittedName>
        <fullName evidence="1">Uncharacterized protein</fullName>
    </submittedName>
</protein>
<gene>
    <name evidence="1" type="ORF">LITE_LOCUS15763</name>
</gene>
<dbReference type="AlphaFoldDB" id="A0AAV0JTT1"/>
<reference evidence="1" key="1">
    <citation type="submission" date="2022-08" db="EMBL/GenBank/DDBJ databases">
        <authorList>
            <person name="Gutierrez-Valencia J."/>
        </authorList>
    </citation>
    <scope>NUCLEOTIDE SEQUENCE</scope>
</reference>